<name>A0ABT9WPD7_9BACI</name>
<organism evidence="1 2">
    <name type="scientific">Bacillus chungangensis</name>
    <dbReference type="NCBI Taxonomy" id="587633"/>
    <lineage>
        <taxon>Bacteria</taxon>
        <taxon>Bacillati</taxon>
        <taxon>Bacillota</taxon>
        <taxon>Bacilli</taxon>
        <taxon>Bacillales</taxon>
        <taxon>Bacillaceae</taxon>
        <taxon>Bacillus</taxon>
    </lineage>
</organism>
<dbReference type="PANTHER" id="PTHR40051">
    <property type="entry name" value="IG HYPOTHETICAL 15966"/>
    <property type="match status" value="1"/>
</dbReference>
<protein>
    <recommendedName>
        <fullName evidence="3">YolD-like family protein</fullName>
    </recommendedName>
</protein>
<reference evidence="1 2" key="1">
    <citation type="submission" date="2023-07" db="EMBL/GenBank/DDBJ databases">
        <title>Genomic Encyclopedia of Type Strains, Phase IV (KMG-IV): sequencing the most valuable type-strain genomes for metagenomic binning, comparative biology and taxonomic classification.</title>
        <authorList>
            <person name="Goeker M."/>
        </authorList>
    </citation>
    <scope>NUCLEOTIDE SEQUENCE [LARGE SCALE GENOMIC DNA]</scope>
    <source>
        <strain evidence="1 2">DSM 23837</strain>
    </source>
</reference>
<dbReference type="Proteomes" id="UP001223586">
    <property type="component" value="Unassembled WGS sequence"/>
</dbReference>
<dbReference type="Pfam" id="PF08863">
    <property type="entry name" value="YolD"/>
    <property type="match status" value="1"/>
</dbReference>
<dbReference type="PANTHER" id="PTHR40051:SF1">
    <property type="entry name" value="YOLD-LIKE FAMILY PROTEIN"/>
    <property type="match status" value="1"/>
</dbReference>
<dbReference type="InterPro" id="IPR014962">
    <property type="entry name" value="YolD"/>
</dbReference>
<evidence type="ECO:0000313" key="2">
    <source>
        <dbReference type="Proteomes" id="UP001223586"/>
    </source>
</evidence>
<evidence type="ECO:0008006" key="3">
    <source>
        <dbReference type="Google" id="ProtNLM"/>
    </source>
</evidence>
<gene>
    <name evidence="1" type="ORF">J2S08_000911</name>
</gene>
<keyword evidence="2" id="KW-1185">Reference proteome</keyword>
<dbReference type="EMBL" id="JAUSTT010000004">
    <property type="protein sequence ID" value="MDQ0175077.1"/>
    <property type="molecule type" value="Genomic_DNA"/>
</dbReference>
<accession>A0ABT9WPD7</accession>
<sequence length="114" mass="13709">MFPNKLTPGYNLMWESSRMMLPEHREQLLEARREQMEFRYPVLDDDQLMEINRLIVESIEEERAVAITYAEKYGPVEFWGWIQKVNPYEERLKIVNDEDALILSFKRILSVKIS</sequence>
<dbReference type="RefSeq" id="WP_307227078.1">
    <property type="nucleotide sequence ID" value="NZ_JAUSTT010000004.1"/>
</dbReference>
<comment type="caution">
    <text evidence="1">The sequence shown here is derived from an EMBL/GenBank/DDBJ whole genome shotgun (WGS) entry which is preliminary data.</text>
</comment>
<proteinExistence type="predicted"/>
<evidence type="ECO:0000313" key="1">
    <source>
        <dbReference type="EMBL" id="MDQ0175077.1"/>
    </source>
</evidence>